<name>A0A8D0HBU5_SPHPU</name>
<reference evidence="8" key="1">
    <citation type="submission" date="2025-08" db="UniProtKB">
        <authorList>
            <consortium name="Ensembl"/>
        </authorList>
    </citation>
    <scope>IDENTIFICATION</scope>
</reference>
<organism evidence="8 9">
    <name type="scientific">Sphenodon punctatus</name>
    <name type="common">Tuatara</name>
    <name type="synonym">Hatteria punctata</name>
    <dbReference type="NCBI Taxonomy" id="8508"/>
    <lineage>
        <taxon>Eukaryota</taxon>
        <taxon>Metazoa</taxon>
        <taxon>Chordata</taxon>
        <taxon>Craniata</taxon>
        <taxon>Vertebrata</taxon>
        <taxon>Euteleostomi</taxon>
        <taxon>Lepidosauria</taxon>
        <taxon>Sphenodontia</taxon>
        <taxon>Sphenodontidae</taxon>
        <taxon>Sphenodon</taxon>
    </lineage>
</organism>
<evidence type="ECO:0000256" key="4">
    <source>
        <dbReference type="ARBA" id="ARBA00022989"/>
    </source>
</evidence>
<dbReference type="Ensembl" id="ENSSPUT00000019838.1">
    <property type="protein sequence ID" value="ENSSPUP00000018623.1"/>
    <property type="gene ID" value="ENSSPUG00000014371.1"/>
</dbReference>
<evidence type="ECO:0000313" key="8">
    <source>
        <dbReference type="Ensembl" id="ENSSPUP00000018623.1"/>
    </source>
</evidence>
<dbReference type="InterPro" id="IPR050799">
    <property type="entry name" value="ZIP_Transporter"/>
</dbReference>
<dbReference type="InterPro" id="IPR003689">
    <property type="entry name" value="ZIP"/>
</dbReference>
<proteinExistence type="inferred from homology"/>
<evidence type="ECO:0000256" key="3">
    <source>
        <dbReference type="ARBA" id="ARBA00022692"/>
    </source>
</evidence>
<feature type="transmembrane region" description="Helical" evidence="6">
    <location>
        <begin position="111"/>
        <end position="132"/>
    </location>
</feature>
<dbReference type="Pfam" id="PF21116">
    <property type="entry name" value="EF-hand_Zip"/>
    <property type="match status" value="1"/>
</dbReference>
<dbReference type="AlphaFoldDB" id="A0A8D0HBU5"/>
<dbReference type="GO" id="GO:0030003">
    <property type="term" value="P:intracellular monoatomic cation homeostasis"/>
    <property type="evidence" value="ECO:0007669"/>
    <property type="project" value="TreeGrafter"/>
</dbReference>
<protein>
    <recommendedName>
        <fullName evidence="7">Zinc transporter ZIP4/12 EF-hand domain-containing protein</fullName>
    </recommendedName>
</protein>
<comment type="similarity">
    <text evidence="2">Belongs to the ZIP transporter (TC 2.A.5) family.</text>
</comment>
<reference evidence="8" key="2">
    <citation type="submission" date="2025-09" db="UniProtKB">
        <authorList>
            <consortium name="Ensembl"/>
        </authorList>
    </citation>
    <scope>IDENTIFICATION</scope>
</reference>
<feature type="transmembrane region" description="Helical" evidence="6">
    <location>
        <begin position="152"/>
        <end position="170"/>
    </location>
</feature>
<dbReference type="Proteomes" id="UP000694392">
    <property type="component" value="Unplaced"/>
</dbReference>
<dbReference type="GO" id="GO:0140410">
    <property type="term" value="F:monoatomic cation:bicarbonate symporter activity"/>
    <property type="evidence" value="ECO:0007669"/>
    <property type="project" value="TreeGrafter"/>
</dbReference>
<keyword evidence="9" id="KW-1185">Reference proteome</keyword>
<dbReference type="GO" id="GO:0071578">
    <property type="term" value="P:zinc ion import across plasma membrane"/>
    <property type="evidence" value="ECO:0007669"/>
    <property type="project" value="TreeGrafter"/>
</dbReference>
<sequence length="188" mass="19962">MLPGHSSWCVACISQICLDPSELLEIHGISTTESISGPSFTRLSPALIQQQLSGACSTPRQSSTDGRLSVTERYVYGSLATLVICLCALFGIAVLLCTACISAYQYVIQTFVSLAVGSLTGDAVLHLIPQFLGLHSHAGGAHGHGHGTEGHAAIWKLLAVLGGLYLFFLLEKFFSLLGHSHSDHKVLC</sequence>
<keyword evidence="5 6" id="KW-0472">Membrane</keyword>
<dbReference type="Pfam" id="PF02535">
    <property type="entry name" value="Zip"/>
    <property type="match status" value="1"/>
</dbReference>
<keyword evidence="3 6" id="KW-0812">Transmembrane</keyword>
<evidence type="ECO:0000256" key="6">
    <source>
        <dbReference type="SAM" id="Phobius"/>
    </source>
</evidence>
<dbReference type="PANTHER" id="PTHR12191">
    <property type="entry name" value="SOLUTE CARRIER FAMILY 39"/>
    <property type="match status" value="1"/>
</dbReference>
<evidence type="ECO:0000256" key="2">
    <source>
        <dbReference type="ARBA" id="ARBA00006939"/>
    </source>
</evidence>
<evidence type="ECO:0000259" key="7">
    <source>
        <dbReference type="Pfam" id="PF21116"/>
    </source>
</evidence>
<dbReference type="OMA" id="ACISQIC"/>
<feature type="domain" description="Zinc transporter ZIP4/12 EF-hand" evidence="7">
    <location>
        <begin position="14"/>
        <end position="55"/>
    </location>
</feature>
<comment type="subcellular location">
    <subcellularLocation>
        <location evidence="1">Membrane</location>
        <topology evidence="1">Multi-pass membrane protein</topology>
    </subcellularLocation>
</comment>
<dbReference type="GeneTree" id="ENSGT00940000160042"/>
<evidence type="ECO:0000256" key="5">
    <source>
        <dbReference type="ARBA" id="ARBA00023136"/>
    </source>
</evidence>
<dbReference type="GO" id="GO:0005886">
    <property type="term" value="C:plasma membrane"/>
    <property type="evidence" value="ECO:0007669"/>
    <property type="project" value="TreeGrafter"/>
</dbReference>
<keyword evidence="4 6" id="KW-1133">Transmembrane helix</keyword>
<evidence type="ECO:0000256" key="1">
    <source>
        <dbReference type="ARBA" id="ARBA00004141"/>
    </source>
</evidence>
<dbReference type="PANTHER" id="PTHR12191:SF21">
    <property type="entry name" value="ZINC TRANSPORTER ZIP4"/>
    <property type="match status" value="1"/>
</dbReference>
<dbReference type="GO" id="GO:0005385">
    <property type="term" value="F:zinc ion transmembrane transporter activity"/>
    <property type="evidence" value="ECO:0007669"/>
    <property type="project" value="TreeGrafter"/>
</dbReference>
<evidence type="ECO:0000313" key="9">
    <source>
        <dbReference type="Proteomes" id="UP000694392"/>
    </source>
</evidence>
<dbReference type="InterPro" id="IPR049406">
    <property type="entry name" value="ZIP4_12_EF-hand"/>
</dbReference>
<feature type="transmembrane region" description="Helical" evidence="6">
    <location>
        <begin position="74"/>
        <end position="104"/>
    </location>
</feature>
<accession>A0A8D0HBU5</accession>